<dbReference type="Proteomes" id="UP000271472">
    <property type="component" value="Unassembled WGS sequence"/>
</dbReference>
<sequence>MDQPDKHRYEMQDVVSIGSIDYASLCMSAADEDDMLDQIFETMDNYALDSYPKVVRWTREHNPEWKPIVYRKYTKQISEYAKGLHYESKQ</sequence>
<dbReference type="AlphaFoldDB" id="A0A3N0I6B1"/>
<evidence type="ECO:0000313" key="2">
    <source>
        <dbReference type="Proteomes" id="UP000271472"/>
    </source>
</evidence>
<name>A0A3N0I6B1_9ACTN</name>
<evidence type="ECO:0000313" key="1">
    <source>
        <dbReference type="EMBL" id="RNM32427.1"/>
    </source>
</evidence>
<comment type="caution">
    <text evidence="1">The sequence shown here is derived from an EMBL/GenBank/DDBJ whole genome shotgun (WGS) entry which is preliminary data.</text>
</comment>
<keyword evidence="2" id="KW-1185">Reference proteome</keyword>
<organism evidence="1 2">
    <name type="scientific">Slackia isoflavoniconvertens</name>
    <dbReference type="NCBI Taxonomy" id="572010"/>
    <lineage>
        <taxon>Bacteria</taxon>
        <taxon>Bacillati</taxon>
        <taxon>Actinomycetota</taxon>
        <taxon>Coriobacteriia</taxon>
        <taxon>Eggerthellales</taxon>
        <taxon>Eggerthellaceae</taxon>
        <taxon>Slackia</taxon>
    </lineage>
</organism>
<protein>
    <submittedName>
        <fullName evidence="1">Uncharacterized protein</fullName>
    </submittedName>
</protein>
<gene>
    <name evidence="1" type="ORF">DMP05_09645</name>
</gene>
<proteinExistence type="predicted"/>
<reference evidence="2" key="1">
    <citation type="submission" date="2018-05" db="EMBL/GenBank/DDBJ databases">
        <title>Genome Sequencing of selected type strains of the family Eggerthellaceae.</title>
        <authorList>
            <person name="Danylec N."/>
            <person name="Stoll D.A."/>
            <person name="Doetsch A."/>
            <person name="Huch M."/>
        </authorList>
    </citation>
    <scope>NUCLEOTIDE SEQUENCE [LARGE SCALE GENOMIC DNA]</scope>
    <source>
        <strain evidence="2">DSM 22006</strain>
    </source>
</reference>
<dbReference type="EMBL" id="QIBZ01000037">
    <property type="protein sequence ID" value="RNM32427.1"/>
    <property type="molecule type" value="Genomic_DNA"/>
</dbReference>
<accession>A0A3N0I6B1</accession>